<dbReference type="Gene3D" id="1.10.1240.30">
    <property type="entry name" value="KaiA/RbsU domain"/>
    <property type="match status" value="1"/>
</dbReference>
<keyword evidence="4" id="KW-0808">Transferase</keyword>
<dbReference type="PANTHER" id="PTHR43065:SF10">
    <property type="entry name" value="PEROXIDE STRESS-ACTIVATED HISTIDINE KINASE MAK3"/>
    <property type="match status" value="1"/>
</dbReference>
<dbReference type="Pfam" id="PF00989">
    <property type="entry name" value="PAS"/>
    <property type="match status" value="1"/>
</dbReference>
<dbReference type="InterPro" id="IPR013767">
    <property type="entry name" value="PAS_fold"/>
</dbReference>
<protein>
    <recommendedName>
        <fullName evidence="2">histidine kinase</fullName>
        <ecNumber evidence="2">2.7.13.3</ecNumber>
    </recommendedName>
</protein>
<dbReference type="Pfam" id="PF00512">
    <property type="entry name" value="HisKA"/>
    <property type="match status" value="1"/>
</dbReference>
<gene>
    <name evidence="11" type="ORF">IDH45_15845</name>
</gene>
<sequence>MSELRKQYVRALNQYFQDGSSGSHHPAVALGEALQSIGPEELVLLHEQSMHILAASAEPEEALRYYRLSFVFLMELFAHYRFQFRHVHSNEQVLEELRNLLFKTHNSFQSVASKYENVLQHMDSGIVIFDSEGFVSFVNVMMAKFLGMPRKTLLGLDLPGLAAHSRLSRSFRRLVVKLHREMFLYRLRYHEVIDENGRHYLVTATYGEELDGDILISVKDITEFKKIEQSAYQNDKLAMLGKIAAAIAHEIRNPLTSIRGFIQLLRPHLAQLGKDEYARIVIGEIDRANDIIYEFLNSSKPSTPDKKQVRVVDLLKEVTLLFESEAILKGCDILLEDLPSSTTVCVDVKQMKQALLNIIKNSLDAVGESPQSGRGVIRISAAEQGAKVAISVEDNGTGMDYHTQSKLFDPFFTTKVEGTGLGLAVCYRIIKNHGGHIQVDSTIGEGTIFKITLPLC</sequence>
<dbReference type="RefSeq" id="WP_190929098.1">
    <property type="nucleotide sequence ID" value="NZ_JACXJA010000020.1"/>
</dbReference>
<evidence type="ECO:0000259" key="10">
    <source>
        <dbReference type="PROSITE" id="PS50112"/>
    </source>
</evidence>
<dbReference type="GO" id="GO:0006355">
    <property type="term" value="P:regulation of DNA-templated transcription"/>
    <property type="evidence" value="ECO:0007669"/>
    <property type="project" value="InterPro"/>
</dbReference>
<evidence type="ECO:0000313" key="12">
    <source>
        <dbReference type="Proteomes" id="UP000639396"/>
    </source>
</evidence>
<dbReference type="Gene3D" id="3.30.565.10">
    <property type="entry name" value="Histidine kinase-like ATPase, C-terminal domain"/>
    <property type="match status" value="1"/>
</dbReference>
<accession>A0A927CBZ7</accession>
<dbReference type="SUPFAM" id="SSF55874">
    <property type="entry name" value="ATPase domain of HSP90 chaperone/DNA topoisomerase II/histidine kinase"/>
    <property type="match status" value="1"/>
</dbReference>
<dbReference type="CDD" id="cd00082">
    <property type="entry name" value="HisKA"/>
    <property type="match status" value="1"/>
</dbReference>
<evidence type="ECO:0000256" key="8">
    <source>
        <dbReference type="ARBA" id="ARBA00023012"/>
    </source>
</evidence>
<dbReference type="EMBL" id="JACXJA010000020">
    <property type="protein sequence ID" value="MBD2863466.1"/>
    <property type="molecule type" value="Genomic_DNA"/>
</dbReference>
<dbReference type="Pfam" id="PF02518">
    <property type="entry name" value="HATPase_c"/>
    <property type="match status" value="1"/>
</dbReference>
<dbReference type="SUPFAM" id="SSF55785">
    <property type="entry name" value="PYP-like sensor domain (PAS domain)"/>
    <property type="match status" value="1"/>
</dbReference>
<evidence type="ECO:0000256" key="1">
    <source>
        <dbReference type="ARBA" id="ARBA00000085"/>
    </source>
</evidence>
<dbReference type="SUPFAM" id="SSF47384">
    <property type="entry name" value="Homodimeric domain of signal transducing histidine kinase"/>
    <property type="match status" value="1"/>
</dbReference>
<dbReference type="GO" id="GO:0005524">
    <property type="term" value="F:ATP binding"/>
    <property type="evidence" value="ECO:0007669"/>
    <property type="project" value="UniProtKB-KW"/>
</dbReference>
<keyword evidence="12" id="KW-1185">Reference proteome</keyword>
<dbReference type="Gene3D" id="3.30.450.20">
    <property type="entry name" value="PAS domain"/>
    <property type="match status" value="1"/>
</dbReference>
<dbReference type="PROSITE" id="PS50112">
    <property type="entry name" value="PAS"/>
    <property type="match status" value="1"/>
</dbReference>
<dbReference type="SMART" id="SM00388">
    <property type="entry name" value="HisKA"/>
    <property type="match status" value="1"/>
</dbReference>
<keyword evidence="5" id="KW-0547">Nucleotide-binding</keyword>
<dbReference type="InterPro" id="IPR000014">
    <property type="entry name" value="PAS"/>
</dbReference>
<dbReference type="AlphaFoldDB" id="A0A927CBZ7"/>
<feature type="domain" description="PAS" evidence="10">
    <location>
        <begin position="111"/>
        <end position="155"/>
    </location>
</feature>
<keyword evidence="8" id="KW-0902">Two-component regulatory system</keyword>
<dbReference type="EC" id="2.7.13.3" evidence="2"/>
<evidence type="ECO:0000313" key="11">
    <source>
        <dbReference type="EMBL" id="MBD2863466.1"/>
    </source>
</evidence>
<dbReference type="PROSITE" id="PS50109">
    <property type="entry name" value="HIS_KIN"/>
    <property type="match status" value="1"/>
</dbReference>
<evidence type="ECO:0000256" key="3">
    <source>
        <dbReference type="ARBA" id="ARBA00022553"/>
    </source>
</evidence>
<evidence type="ECO:0000256" key="5">
    <source>
        <dbReference type="ARBA" id="ARBA00022741"/>
    </source>
</evidence>
<dbReference type="InterPro" id="IPR003594">
    <property type="entry name" value="HATPase_dom"/>
</dbReference>
<dbReference type="InterPro" id="IPR005467">
    <property type="entry name" value="His_kinase_dom"/>
</dbReference>
<evidence type="ECO:0000256" key="7">
    <source>
        <dbReference type="ARBA" id="ARBA00022840"/>
    </source>
</evidence>
<dbReference type="SMART" id="SM00387">
    <property type="entry name" value="HATPase_c"/>
    <property type="match status" value="1"/>
</dbReference>
<evidence type="ECO:0000256" key="2">
    <source>
        <dbReference type="ARBA" id="ARBA00012438"/>
    </source>
</evidence>
<dbReference type="CDD" id="cd00130">
    <property type="entry name" value="PAS"/>
    <property type="match status" value="1"/>
</dbReference>
<comment type="caution">
    <text evidence="11">The sequence shown here is derived from an EMBL/GenBank/DDBJ whole genome shotgun (WGS) entry which is preliminary data.</text>
</comment>
<reference evidence="11" key="1">
    <citation type="submission" date="2020-09" db="EMBL/GenBank/DDBJ databases">
        <title>A novel bacterium of genus Paenibacillus, isolated from South China Sea.</title>
        <authorList>
            <person name="Huang H."/>
            <person name="Mo K."/>
            <person name="Hu Y."/>
        </authorList>
    </citation>
    <scope>NUCLEOTIDE SEQUENCE</scope>
    <source>
        <strain evidence="11">IB182363</strain>
    </source>
</reference>
<dbReference type="InterPro" id="IPR003661">
    <property type="entry name" value="HisK_dim/P_dom"/>
</dbReference>
<dbReference type="GO" id="GO:0000155">
    <property type="term" value="F:phosphorelay sensor kinase activity"/>
    <property type="evidence" value="ECO:0007669"/>
    <property type="project" value="InterPro"/>
</dbReference>
<comment type="catalytic activity">
    <reaction evidence="1">
        <text>ATP + protein L-histidine = ADP + protein N-phospho-L-histidine.</text>
        <dbReference type="EC" id="2.7.13.3"/>
    </reaction>
</comment>
<proteinExistence type="predicted"/>
<dbReference type="InterPro" id="IPR035965">
    <property type="entry name" value="PAS-like_dom_sf"/>
</dbReference>
<dbReference type="NCBIfam" id="TIGR00229">
    <property type="entry name" value="sensory_box"/>
    <property type="match status" value="1"/>
</dbReference>
<dbReference type="PRINTS" id="PR00344">
    <property type="entry name" value="BCTRLSENSOR"/>
</dbReference>
<keyword evidence="7" id="KW-0067">ATP-binding</keyword>
<dbReference type="Pfam" id="PF08673">
    <property type="entry name" value="RsbU_N"/>
    <property type="match status" value="1"/>
</dbReference>
<dbReference type="SMART" id="SM00091">
    <property type="entry name" value="PAS"/>
    <property type="match status" value="1"/>
</dbReference>
<dbReference type="InterPro" id="IPR036097">
    <property type="entry name" value="HisK_dim/P_sf"/>
</dbReference>
<dbReference type="Proteomes" id="UP000639396">
    <property type="component" value="Unassembled WGS sequence"/>
</dbReference>
<dbReference type="InterPro" id="IPR036890">
    <property type="entry name" value="HATPase_C_sf"/>
</dbReference>
<dbReference type="PANTHER" id="PTHR43065">
    <property type="entry name" value="SENSOR HISTIDINE KINASE"/>
    <property type="match status" value="1"/>
</dbReference>
<evidence type="ECO:0000259" key="9">
    <source>
        <dbReference type="PROSITE" id="PS50109"/>
    </source>
</evidence>
<evidence type="ECO:0000256" key="4">
    <source>
        <dbReference type="ARBA" id="ARBA00022679"/>
    </source>
</evidence>
<organism evidence="11 12">
    <name type="scientific">Paenibacillus oceani</name>
    <dbReference type="NCBI Taxonomy" id="2772510"/>
    <lineage>
        <taxon>Bacteria</taxon>
        <taxon>Bacillati</taxon>
        <taxon>Bacillota</taxon>
        <taxon>Bacilli</taxon>
        <taxon>Bacillales</taxon>
        <taxon>Paenibacillaceae</taxon>
        <taxon>Paenibacillus</taxon>
    </lineage>
</organism>
<keyword evidence="3" id="KW-0597">Phosphoprotein</keyword>
<dbReference type="InterPro" id="IPR017944">
    <property type="entry name" value="KaiA/RbsU_helical_domain_sf"/>
</dbReference>
<dbReference type="Gene3D" id="1.10.287.130">
    <property type="match status" value="1"/>
</dbReference>
<dbReference type="InterPro" id="IPR004358">
    <property type="entry name" value="Sig_transdc_His_kin-like_C"/>
</dbReference>
<dbReference type="InterPro" id="IPR014787">
    <property type="entry name" value="PSer_Pase_RsbU_N"/>
</dbReference>
<name>A0A927CBZ7_9BACL</name>
<feature type="domain" description="Histidine kinase" evidence="9">
    <location>
        <begin position="246"/>
        <end position="456"/>
    </location>
</feature>
<keyword evidence="6" id="KW-0418">Kinase</keyword>
<evidence type="ECO:0000256" key="6">
    <source>
        <dbReference type="ARBA" id="ARBA00022777"/>
    </source>
</evidence>